<sequence>MGDVTLHLLLDGRLLTNAITVDDDNILYKDAASSSSSSSSSTASSFEFLSTSHVLPADASLAELMQIILTKLGDYAVDSTTSTMSCTPSDNFNNNSTINNPIESPVLDNLTIIDASYHPAKVITPIFRQYSQISGPNSQTLMSMGWYPSGKLVILSLPRIKPASSTLSTSDTAQVASEFSASVGNSPNRDAEEEQLLNRFIEWHHRFVLQHEEGAYNDPTAASNNYLSGQKSTGSAASVGVQWTGIGAVSSSNSSSQPLRNGQPATATTLKPSQIFQAIEQRSISDVPSATNKTNTNIQKKKSRSRRTELERSERLNSLLQKLDTDNKKMKKNRGVSQKVRSMLLKSNSLGDKKLRMEDRFHLEVVYLSDLEAKSSYRFYSRQTTAGKVASSLAPNLGKDMAVELLVSYPPPPRKDSGGGGAHQQQHSQERPEQPNGVRRYRRLPNTMTLHDAQCAGWIQEFDVVVVRAFNILIGGTNDGGGEGQEKYGSSKSVLDSDSDDDEGDDDDDEDRMENDDGGSAEDNDAHEQGCSQQMAVDNDNNDSQHSIPTNHSQEQPKRKSDQQDEEALQQRLHILFQSFNGNSNIPKTKAKKKLMSKQVRTMLIKSKSVGNARIKQEDRIYLEVIFFRDSGGTDAAASNAVAATIEDVPHAALSYSSSYRYFSKQTDLRQIIGVVCKSSSDDNGNGCAAETIEFIVPHRTSEKEEDEVVVYQSLDESMTLGDAMLRGYIDNFGLVVLRACS</sequence>
<organism evidence="2 3">
    <name type="scientific">Discostella pseudostelligera</name>
    <dbReference type="NCBI Taxonomy" id="259834"/>
    <lineage>
        <taxon>Eukaryota</taxon>
        <taxon>Sar</taxon>
        <taxon>Stramenopiles</taxon>
        <taxon>Ochrophyta</taxon>
        <taxon>Bacillariophyta</taxon>
        <taxon>Coscinodiscophyceae</taxon>
        <taxon>Thalassiosirophycidae</taxon>
        <taxon>Stephanodiscales</taxon>
        <taxon>Stephanodiscaceae</taxon>
        <taxon>Discostella</taxon>
    </lineage>
</organism>
<accession>A0ABD3MYV2</accession>
<proteinExistence type="predicted"/>
<dbReference type="Proteomes" id="UP001530293">
    <property type="component" value="Unassembled WGS sequence"/>
</dbReference>
<name>A0ABD3MYV2_9STRA</name>
<feature type="compositionally biased region" description="Polar residues" evidence="1">
    <location>
        <begin position="542"/>
        <end position="554"/>
    </location>
</feature>
<comment type="caution">
    <text evidence="2">The sequence shown here is derived from an EMBL/GenBank/DDBJ whole genome shotgun (WGS) entry which is preliminary data.</text>
</comment>
<gene>
    <name evidence="2" type="ORF">ACHAWU_002660</name>
</gene>
<evidence type="ECO:0000313" key="2">
    <source>
        <dbReference type="EMBL" id="KAL3765630.1"/>
    </source>
</evidence>
<evidence type="ECO:0000256" key="1">
    <source>
        <dbReference type="SAM" id="MobiDB-lite"/>
    </source>
</evidence>
<feature type="region of interest" description="Disordered" evidence="1">
    <location>
        <begin position="282"/>
        <end position="313"/>
    </location>
</feature>
<keyword evidence="3" id="KW-1185">Reference proteome</keyword>
<feature type="region of interest" description="Disordered" evidence="1">
    <location>
        <begin position="407"/>
        <end position="438"/>
    </location>
</feature>
<reference evidence="2 3" key="1">
    <citation type="submission" date="2024-10" db="EMBL/GenBank/DDBJ databases">
        <title>Updated reference genomes for cyclostephanoid diatoms.</title>
        <authorList>
            <person name="Roberts W.R."/>
            <person name="Alverson A.J."/>
        </authorList>
    </citation>
    <scope>NUCLEOTIDE SEQUENCE [LARGE SCALE GENOMIC DNA]</scope>
    <source>
        <strain evidence="2 3">AJA232-27</strain>
    </source>
</reference>
<feature type="compositionally biased region" description="Acidic residues" evidence="1">
    <location>
        <begin position="497"/>
        <end position="525"/>
    </location>
</feature>
<evidence type="ECO:0000313" key="3">
    <source>
        <dbReference type="Proteomes" id="UP001530293"/>
    </source>
</evidence>
<dbReference type="EMBL" id="JALLBG020000093">
    <property type="protein sequence ID" value="KAL3765630.1"/>
    <property type="molecule type" value="Genomic_DNA"/>
</dbReference>
<feature type="region of interest" description="Disordered" evidence="1">
    <location>
        <begin position="475"/>
        <end position="567"/>
    </location>
</feature>
<dbReference type="AlphaFoldDB" id="A0ABD3MYV2"/>
<protein>
    <submittedName>
        <fullName evidence="2">Uncharacterized protein</fullName>
    </submittedName>
</protein>